<dbReference type="EMBL" id="SNRY01010586">
    <property type="protein sequence ID" value="KAA6305578.1"/>
    <property type="molecule type" value="Genomic_DNA"/>
</dbReference>
<feature type="non-terminal residue" evidence="2">
    <location>
        <position position="199"/>
    </location>
</feature>
<name>A0A5J4P9E1_9ZZZZ</name>
<gene>
    <name evidence="2" type="ORF">EZS27_042769</name>
</gene>
<dbReference type="EC" id="3.2.1.22" evidence="2"/>
<dbReference type="Gene3D" id="2.70.98.10">
    <property type="match status" value="1"/>
</dbReference>
<dbReference type="Pfam" id="PF14508">
    <property type="entry name" value="GH97_N"/>
    <property type="match status" value="1"/>
</dbReference>
<sequence>LLFIFVGCSKRATTVVSPDEKIQIEVALEGGKIYYAVNRNSVPIIGKSLLGFTLKGGGFSENFEIENVLHSSFNETWQQVWGEELTVDNTYNQMVVNLKERNGAQRKLSAIFRAFNDGIGFRYEFPEQENLKDFVITDERTEFSLPDGGKAWSIPAYHTEYYEGLYNPSAVNELDTVSTPLTIEVNDRLYISIHEANLT</sequence>
<accession>A0A5J4P9E1</accession>
<feature type="domain" description="Glycosyl-hydrolase 97 N-terminal" evidence="1">
    <location>
        <begin position="15"/>
        <end position="198"/>
    </location>
</feature>
<keyword evidence="2" id="KW-0326">Glycosidase</keyword>
<evidence type="ECO:0000313" key="2">
    <source>
        <dbReference type="EMBL" id="KAA6305578.1"/>
    </source>
</evidence>
<dbReference type="PANTHER" id="PTHR35803:SF1">
    <property type="entry name" value="GLUCAN 1,4-ALPHA-GLUCOSIDASE SUSB"/>
    <property type="match status" value="1"/>
</dbReference>
<dbReference type="PANTHER" id="PTHR35803">
    <property type="entry name" value="GLUCAN 1,4-ALPHA-GLUCOSIDASE SUSB-RELATED"/>
    <property type="match status" value="1"/>
</dbReference>
<dbReference type="AlphaFoldDB" id="A0A5J4P9E1"/>
<organism evidence="2">
    <name type="scientific">termite gut metagenome</name>
    <dbReference type="NCBI Taxonomy" id="433724"/>
    <lineage>
        <taxon>unclassified sequences</taxon>
        <taxon>metagenomes</taxon>
        <taxon>organismal metagenomes</taxon>
    </lineage>
</organism>
<dbReference type="InterPro" id="IPR052720">
    <property type="entry name" value="Glycosyl_hydrolase_97"/>
</dbReference>
<dbReference type="GO" id="GO:0030246">
    <property type="term" value="F:carbohydrate binding"/>
    <property type="evidence" value="ECO:0007669"/>
    <property type="project" value="InterPro"/>
</dbReference>
<comment type="caution">
    <text evidence="2">The sequence shown here is derived from an EMBL/GenBank/DDBJ whole genome shotgun (WGS) entry which is preliminary data.</text>
</comment>
<evidence type="ECO:0000259" key="1">
    <source>
        <dbReference type="Pfam" id="PF14508"/>
    </source>
</evidence>
<dbReference type="InterPro" id="IPR014718">
    <property type="entry name" value="GH-type_carb-bd"/>
</dbReference>
<protein>
    <submittedName>
        <fullName evidence="2">Alpha-glucosidase</fullName>
        <ecNumber evidence="2">3.2.1.22</ecNumber>
    </submittedName>
</protein>
<reference evidence="2" key="1">
    <citation type="submission" date="2019-03" db="EMBL/GenBank/DDBJ databases">
        <title>Single cell metagenomics reveals metabolic interactions within the superorganism composed of flagellate Streblomastix strix and complex community of Bacteroidetes bacteria on its surface.</title>
        <authorList>
            <person name="Treitli S.C."/>
            <person name="Kolisko M."/>
            <person name="Husnik F."/>
            <person name="Keeling P."/>
            <person name="Hampl V."/>
        </authorList>
    </citation>
    <scope>NUCLEOTIDE SEQUENCE</scope>
    <source>
        <strain evidence="2">STM</strain>
    </source>
</reference>
<dbReference type="InterPro" id="IPR029486">
    <property type="entry name" value="GH97_N"/>
</dbReference>
<keyword evidence="2" id="KW-0378">Hydrolase</keyword>
<feature type="non-terminal residue" evidence="2">
    <location>
        <position position="1"/>
    </location>
</feature>
<dbReference type="GO" id="GO:0004557">
    <property type="term" value="F:alpha-galactosidase activity"/>
    <property type="evidence" value="ECO:0007669"/>
    <property type="project" value="UniProtKB-EC"/>
</dbReference>
<proteinExistence type="predicted"/>